<dbReference type="Pfam" id="PF13193">
    <property type="entry name" value="AMP-binding_C"/>
    <property type="match status" value="1"/>
</dbReference>
<feature type="domain" description="AMP-binding enzyme C-terminal" evidence="4">
    <location>
        <begin position="451"/>
        <end position="526"/>
    </location>
</feature>
<dbReference type="SUPFAM" id="SSF56801">
    <property type="entry name" value="Acetyl-CoA synthetase-like"/>
    <property type="match status" value="1"/>
</dbReference>
<dbReference type="EMBL" id="JAVLUS010000010">
    <property type="protein sequence ID" value="MDS1114786.1"/>
    <property type="molecule type" value="Genomic_DNA"/>
</dbReference>
<evidence type="ECO:0000256" key="1">
    <source>
        <dbReference type="ARBA" id="ARBA00006432"/>
    </source>
</evidence>
<gene>
    <name evidence="5" type="ORF">RD149_13515</name>
</gene>
<name>A0ABU2GTK3_9ACTN</name>
<dbReference type="InterPro" id="IPR045851">
    <property type="entry name" value="AMP-bd_C_sf"/>
</dbReference>
<dbReference type="Pfam" id="PF00501">
    <property type="entry name" value="AMP-binding"/>
    <property type="match status" value="1"/>
</dbReference>
<accession>A0ABU2GTK3</accession>
<dbReference type="InterPro" id="IPR000873">
    <property type="entry name" value="AMP-dep_synth/lig_dom"/>
</dbReference>
<dbReference type="InterPro" id="IPR042099">
    <property type="entry name" value="ANL_N_sf"/>
</dbReference>
<evidence type="ECO:0000256" key="2">
    <source>
        <dbReference type="ARBA" id="ARBA00022598"/>
    </source>
</evidence>
<keyword evidence="6" id="KW-1185">Reference proteome</keyword>
<sequence length="548" mass="57413">MSSVDAPTGALTTSSRPADKTVPLIDITIGGLLTQRAAERPDAPALVGTRHGTGERVRLTYAELLDEASRVATAIAASTRPGSFVALWAPNVVEWPIIEYGAALAGVVLVAINPALQRDELDYALTHSRSAVLIHADRAGDRDMAAVVAEVAGAHPDLVTISLSETDRWSAPAADPDVIAAAPTDPTAAAMLQYTSGTTGNPKGVLLSHRSMVNVAKLTMEAVEARPGAGAINPLPMFHTAACVIGTLGPLWLGGTEFLIEKFAPGEVLAVARSADVSILFYVPAILGALLTAQASSDAAAPQFEIVMGGAANVPAAMIEAAESTFGASVINLFGQTELAPVLSATRPGDRREDQLHTVGRPLPQVDCKIVDPFTGEIQPVGVEGEICARGYQQLICYLHDPAATAATVDAEGFVYTGDLGTMDERGYLKVTGRLKEIIIRGGENIAPAAIEETLLGHPAIESVTVVGIPDERLGETVAAVLVLNGPPAADLGAQLTEFARQRMARYKVPARWFITDGMPLTPTGKIRKFQLRDQIAAGRLTELEATA</sequence>
<comment type="similarity">
    <text evidence="1">Belongs to the ATP-dependent AMP-binding enzyme family.</text>
</comment>
<dbReference type="Gene3D" id="3.40.50.12780">
    <property type="entry name" value="N-terminal domain of ligase-like"/>
    <property type="match status" value="1"/>
</dbReference>
<organism evidence="5 6">
    <name type="scientific">Gordonia westfalica</name>
    <dbReference type="NCBI Taxonomy" id="158898"/>
    <lineage>
        <taxon>Bacteria</taxon>
        <taxon>Bacillati</taxon>
        <taxon>Actinomycetota</taxon>
        <taxon>Actinomycetes</taxon>
        <taxon>Mycobacteriales</taxon>
        <taxon>Gordoniaceae</taxon>
        <taxon>Gordonia</taxon>
    </lineage>
</organism>
<dbReference type="Proteomes" id="UP001265083">
    <property type="component" value="Unassembled WGS sequence"/>
</dbReference>
<proteinExistence type="inferred from homology"/>
<protein>
    <submittedName>
        <fullName evidence="5">AMP-binding protein</fullName>
    </submittedName>
</protein>
<keyword evidence="2" id="KW-0436">Ligase</keyword>
<reference evidence="5 6" key="1">
    <citation type="submission" date="2023-08" db="EMBL/GenBank/DDBJ databases">
        <title>Bioegradation of LLDPE and BLDPE plastic by marine bacteria from coast plastic debris.</title>
        <authorList>
            <person name="Rong Z."/>
        </authorList>
    </citation>
    <scope>NUCLEOTIDE SEQUENCE [LARGE SCALE GENOMIC DNA]</scope>
    <source>
        <strain evidence="5 6">Z-2</strain>
    </source>
</reference>
<evidence type="ECO:0000313" key="5">
    <source>
        <dbReference type="EMBL" id="MDS1114786.1"/>
    </source>
</evidence>
<evidence type="ECO:0000313" key="6">
    <source>
        <dbReference type="Proteomes" id="UP001265083"/>
    </source>
</evidence>
<dbReference type="PANTHER" id="PTHR43201">
    <property type="entry name" value="ACYL-COA SYNTHETASE"/>
    <property type="match status" value="1"/>
</dbReference>
<dbReference type="RefSeq" id="WP_310950867.1">
    <property type="nucleotide sequence ID" value="NZ_JAVLUS010000010.1"/>
</dbReference>
<comment type="caution">
    <text evidence="5">The sequence shown here is derived from an EMBL/GenBank/DDBJ whole genome shotgun (WGS) entry which is preliminary data.</text>
</comment>
<dbReference type="Gene3D" id="3.30.300.30">
    <property type="match status" value="1"/>
</dbReference>
<evidence type="ECO:0000259" key="3">
    <source>
        <dbReference type="Pfam" id="PF00501"/>
    </source>
</evidence>
<dbReference type="PANTHER" id="PTHR43201:SF5">
    <property type="entry name" value="MEDIUM-CHAIN ACYL-COA LIGASE ACSF2, MITOCHONDRIAL"/>
    <property type="match status" value="1"/>
</dbReference>
<dbReference type="InterPro" id="IPR025110">
    <property type="entry name" value="AMP-bd_C"/>
</dbReference>
<feature type="domain" description="AMP-dependent synthetase/ligase" evidence="3">
    <location>
        <begin position="34"/>
        <end position="399"/>
    </location>
</feature>
<dbReference type="InterPro" id="IPR020845">
    <property type="entry name" value="AMP-binding_CS"/>
</dbReference>
<evidence type="ECO:0000259" key="4">
    <source>
        <dbReference type="Pfam" id="PF13193"/>
    </source>
</evidence>
<dbReference type="PROSITE" id="PS00455">
    <property type="entry name" value="AMP_BINDING"/>
    <property type="match status" value="1"/>
</dbReference>